<dbReference type="Gene3D" id="3.40.1190.20">
    <property type="match status" value="1"/>
</dbReference>
<accession>A0A2S7U3A2</accession>
<evidence type="ECO:0000256" key="1">
    <source>
        <dbReference type="ARBA" id="ARBA00022679"/>
    </source>
</evidence>
<dbReference type="AlphaFoldDB" id="A0A2S7U3A2"/>
<evidence type="ECO:0000256" key="2">
    <source>
        <dbReference type="ARBA" id="ARBA00022777"/>
    </source>
</evidence>
<dbReference type="InterPro" id="IPR029056">
    <property type="entry name" value="Ribokinase-like"/>
</dbReference>
<evidence type="ECO:0000259" key="3">
    <source>
        <dbReference type="Pfam" id="PF00294"/>
    </source>
</evidence>
<evidence type="ECO:0000313" key="5">
    <source>
        <dbReference type="Proteomes" id="UP000239907"/>
    </source>
</evidence>
<dbReference type="GO" id="GO:0016301">
    <property type="term" value="F:kinase activity"/>
    <property type="evidence" value="ECO:0007669"/>
    <property type="project" value="UniProtKB-KW"/>
</dbReference>
<reference evidence="4 5" key="1">
    <citation type="submission" date="2016-12" db="EMBL/GenBank/DDBJ databases">
        <title>Study of bacterial adaptation to deep sea.</title>
        <authorList>
            <person name="Song J."/>
            <person name="Yoshizawa S."/>
            <person name="Kogure K."/>
        </authorList>
    </citation>
    <scope>NUCLEOTIDE SEQUENCE [LARGE SCALE GENOMIC DNA]</scope>
    <source>
        <strain evidence="4 5">SAORIC-165</strain>
    </source>
</reference>
<dbReference type="GO" id="GO:0005829">
    <property type="term" value="C:cytosol"/>
    <property type="evidence" value="ECO:0007669"/>
    <property type="project" value="TreeGrafter"/>
</dbReference>
<dbReference type="InterPro" id="IPR002173">
    <property type="entry name" value="Carboh/pur_kinase_PfkB_CS"/>
</dbReference>
<dbReference type="PANTHER" id="PTHR10584:SF166">
    <property type="entry name" value="RIBOKINASE"/>
    <property type="match status" value="1"/>
</dbReference>
<dbReference type="PROSITE" id="PS00584">
    <property type="entry name" value="PFKB_KINASES_2"/>
    <property type="match status" value="1"/>
</dbReference>
<keyword evidence="1" id="KW-0808">Transferase</keyword>
<feature type="domain" description="Carbohydrate kinase PfkB" evidence="3">
    <location>
        <begin position="28"/>
        <end position="285"/>
    </location>
</feature>
<dbReference type="Pfam" id="PF00294">
    <property type="entry name" value="PfkB"/>
    <property type="match status" value="1"/>
</dbReference>
<dbReference type="InterPro" id="IPR011611">
    <property type="entry name" value="PfkB_dom"/>
</dbReference>
<name>A0A2S7U3A2_9BACT</name>
<dbReference type="OrthoDB" id="9813569at2"/>
<proteinExistence type="predicted"/>
<dbReference type="PANTHER" id="PTHR10584">
    <property type="entry name" value="SUGAR KINASE"/>
    <property type="match status" value="1"/>
</dbReference>
<evidence type="ECO:0000313" key="4">
    <source>
        <dbReference type="EMBL" id="PQJ28633.1"/>
    </source>
</evidence>
<organism evidence="4 5">
    <name type="scientific">Rubritalea profundi</name>
    <dbReference type="NCBI Taxonomy" id="1658618"/>
    <lineage>
        <taxon>Bacteria</taxon>
        <taxon>Pseudomonadati</taxon>
        <taxon>Verrucomicrobiota</taxon>
        <taxon>Verrucomicrobiia</taxon>
        <taxon>Verrucomicrobiales</taxon>
        <taxon>Rubritaleaceae</taxon>
        <taxon>Rubritalea</taxon>
    </lineage>
</organism>
<dbReference type="Proteomes" id="UP000239907">
    <property type="component" value="Unassembled WGS sequence"/>
</dbReference>
<comment type="caution">
    <text evidence="4">The sequence shown here is derived from an EMBL/GenBank/DDBJ whole genome shotgun (WGS) entry which is preliminary data.</text>
</comment>
<dbReference type="RefSeq" id="WP_105043130.1">
    <property type="nucleotide sequence ID" value="NZ_MQWA01000001.1"/>
</dbReference>
<sequence length="307" mass="33378">MKKKSVIVGGTIAIDNVKTPSAEASNLLGGSASYASLATSFYHDSVNLVGIIGHDYPQEHLDMLSSHGVNLTGVERSESASFTWSGEYMENMNDRETHAVALNVLEGWEVKVPQEISDSQLIVLANMSPENQLQMLAGCTSDARYVIADTMDLWMAIANEKLHEVLQKIDLLVLNESEARELAKTSNLVLAGERLLEKGPAHVIIKLGEFGAMLFAKDGDVFRCPAWPLKEVTDPTGAGDSFLGGMAGYLASLDTLGFSFEHLRQAMVRGTVAASFTCEAFSTQKLQSMTRADLDARMAKLKEISSW</sequence>
<keyword evidence="5" id="KW-1185">Reference proteome</keyword>
<protein>
    <submittedName>
        <fullName evidence="4">Carbohydrate kinase</fullName>
    </submittedName>
</protein>
<keyword evidence="2 4" id="KW-0418">Kinase</keyword>
<dbReference type="SUPFAM" id="SSF53613">
    <property type="entry name" value="Ribokinase-like"/>
    <property type="match status" value="1"/>
</dbReference>
<gene>
    <name evidence="4" type="ORF">BSZ32_09035</name>
</gene>
<dbReference type="EMBL" id="MQWA01000001">
    <property type="protein sequence ID" value="PQJ28633.1"/>
    <property type="molecule type" value="Genomic_DNA"/>
</dbReference>